<dbReference type="PANTHER" id="PTHR42705">
    <property type="entry name" value="BIFUNCTIONAL NON-HOMOLOGOUS END JOINING PROTEIN LIGD"/>
    <property type="match status" value="1"/>
</dbReference>
<keyword evidence="5" id="KW-1185">Reference proteome</keyword>
<comment type="similarity">
    <text evidence="2">In the N-terminal section; belongs to the LigD polymerase family.</text>
</comment>
<evidence type="ECO:0000256" key="1">
    <source>
        <dbReference type="ARBA" id="ARBA00049981"/>
    </source>
</evidence>
<feature type="domain" description="ATP-dependent DNA ligase family profile" evidence="3">
    <location>
        <begin position="114"/>
        <end position="252"/>
    </location>
</feature>
<dbReference type="InterPro" id="IPR012310">
    <property type="entry name" value="DNA_ligase_ATP-dep_cent"/>
</dbReference>
<reference evidence="4 5" key="1">
    <citation type="submission" date="2023-07" db="EMBL/GenBank/DDBJ databases">
        <title>Genomic Encyclopedia of Type Strains, Phase IV (KMG-IV): sequencing the most valuable type-strain genomes for metagenomic binning, comparative biology and taxonomic classification.</title>
        <authorList>
            <person name="Goeker M."/>
        </authorList>
    </citation>
    <scope>NUCLEOTIDE SEQUENCE [LARGE SCALE GENOMIC DNA]</scope>
    <source>
        <strain evidence="4 5">DSM 19154</strain>
    </source>
</reference>
<gene>
    <name evidence="4" type="ORF">J2S05_000227</name>
</gene>
<evidence type="ECO:0000313" key="5">
    <source>
        <dbReference type="Proteomes" id="UP001225034"/>
    </source>
</evidence>
<accession>A0ABT9YCU8</accession>
<dbReference type="EMBL" id="JAUSUA010000001">
    <property type="protein sequence ID" value="MDQ0205453.1"/>
    <property type="molecule type" value="Genomic_DNA"/>
</dbReference>
<dbReference type="Gene3D" id="3.90.920.10">
    <property type="entry name" value="DNA primase, PRIM domain"/>
    <property type="match status" value="1"/>
</dbReference>
<dbReference type="PANTHER" id="PTHR42705:SF2">
    <property type="entry name" value="BIFUNCTIONAL NON-HOMOLOGOUS END JOINING PROTEIN LIGD"/>
    <property type="match status" value="1"/>
</dbReference>
<dbReference type="NCBIfam" id="TIGR02776">
    <property type="entry name" value="NHEJ_ligase_prk"/>
    <property type="match status" value="1"/>
</dbReference>
<dbReference type="GO" id="GO:0003910">
    <property type="term" value="F:DNA ligase (ATP) activity"/>
    <property type="evidence" value="ECO:0007669"/>
    <property type="project" value="UniProtKB-EC"/>
</dbReference>
<dbReference type="EC" id="6.5.1.1" evidence="4"/>
<keyword evidence="4" id="KW-0436">Ligase</keyword>
<proteinExistence type="inferred from homology"/>
<protein>
    <submittedName>
        <fullName evidence="4">Bifunctional non-homologous end joining protein LigD</fullName>
        <ecNumber evidence="4">6.5.1.1</ecNumber>
    </submittedName>
</protein>
<dbReference type="InterPro" id="IPR014145">
    <property type="entry name" value="LigD_pol_dom"/>
</dbReference>
<evidence type="ECO:0000256" key="2">
    <source>
        <dbReference type="ARBA" id="ARBA00049990"/>
    </source>
</evidence>
<dbReference type="Gene3D" id="3.30.470.30">
    <property type="entry name" value="DNA ligase/mRNA capping enzyme"/>
    <property type="match status" value="1"/>
</dbReference>
<dbReference type="NCBIfam" id="TIGR02778">
    <property type="entry name" value="ligD_pol"/>
    <property type="match status" value="1"/>
</dbReference>
<dbReference type="RefSeq" id="WP_306979152.1">
    <property type="nucleotide sequence ID" value="NZ_JAUSUA010000001.1"/>
</dbReference>
<dbReference type="SUPFAM" id="SSF56747">
    <property type="entry name" value="Prim-pol domain"/>
    <property type="match status" value="1"/>
</dbReference>
<dbReference type="SUPFAM" id="SSF56091">
    <property type="entry name" value="DNA ligase/mRNA capping enzyme, catalytic domain"/>
    <property type="match status" value="1"/>
</dbReference>
<dbReference type="Pfam" id="PF21686">
    <property type="entry name" value="LigD_Prim-Pol"/>
    <property type="match status" value="1"/>
</dbReference>
<evidence type="ECO:0000313" key="4">
    <source>
        <dbReference type="EMBL" id="MDQ0205453.1"/>
    </source>
</evidence>
<dbReference type="CDD" id="cd07906">
    <property type="entry name" value="Adenylation_DNA_ligase_LigD_LigC"/>
    <property type="match status" value="1"/>
</dbReference>
<name>A0ABT9YCU8_9BACI</name>
<dbReference type="Proteomes" id="UP001225034">
    <property type="component" value="Unassembled WGS sequence"/>
</dbReference>
<dbReference type="InterPro" id="IPR052171">
    <property type="entry name" value="NHEJ_LigD"/>
</dbReference>
<comment type="similarity">
    <text evidence="1">In the C-terminal section; belongs to the ATP-dependent DNA ligase family.</text>
</comment>
<comment type="caution">
    <text evidence="4">The sequence shown here is derived from an EMBL/GenBank/DDBJ whole genome shotgun (WGS) entry which is preliminary data.</text>
</comment>
<dbReference type="InterPro" id="IPR014143">
    <property type="entry name" value="NHEJ_ligase_prk"/>
</dbReference>
<organism evidence="4 5">
    <name type="scientific">Alkalicoccobacillus murimartini</name>
    <dbReference type="NCBI Taxonomy" id="171685"/>
    <lineage>
        <taxon>Bacteria</taxon>
        <taxon>Bacillati</taxon>
        <taxon>Bacillota</taxon>
        <taxon>Bacilli</taxon>
        <taxon>Bacillales</taxon>
        <taxon>Bacillaceae</taxon>
        <taxon>Alkalicoccobacillus</taxon>
    </lineage>
</organism>
<sequence length="605" mass="69925">MFIKPMLTTLAQTLPKGADWIFEPKYDGFRCLLIVTPMKISLQSRNGKDLSIQFPEIIDWLTSQKTRLKPCVLDGELVCLMSDLHSNFSKVLKRARLRTKQTITKHAEQFPCQLMVFDILSHNQKSLTTRPLLERKTYLQTLFDTINPEMDRVPLLLTPIYESSDSLIKQLTFEQGEGIVAKRKTSSWQSGKRSPNWLKWKLKKTGTVILTHYNAANDYFTGKVYGDDCLVEIVKVSHGFSEDKRASLISVFKQNGTRVSSNEWELPPGICAEIACIGLHDHKLREPSFIDFNLSADLEGCTLHHLRKQLIFPSDYVDITHPTKPIWTSVNKSDYLYYLQRIAPTLLLFLKDRLLTVIRYPHGGGNERFYQKNRPESAPTFIESVIREDTDYILCNQMDSLLWLGNLLALEFHIPFQRYSETNPSEIVIDLDPPSIDQFQLAVQAAKMAKAALDVFHLTAYVKTSGGKGIQVYIPLPHDRFTYKETRTFTLFLCQFLYEQQPELFTLERLKKNRANRLYLDYVQHDEGKTIIAPYSTRGDTGYVATPLEWEELENDSLHPSLFTVWTVLDRLDSQRDPFREYELSRHRQPFSEALLAIQNQTISH</sequence>
<dbReference type="PROSITE" id="PS50160">
    <property type="entry name" value="DNA_LIGASE_A3"/>
    <property type="match status" value="1"/>
</dbReference>
<evidence type="ECO:0000259" key="3">
    <source>
        <dbReference type="PROSITE" id="PS50160"/>
    </source>
</evidence>
<dbReference type="Pfam" id="PF01068">
    <property type="entry name" value="DNA_ligase_A_M"/>
    <property type="match status" value="1"/>
</dbReference>